<proteinExistence type="inferred from homology"/>
<dbReference type="PANTHER" id="PTHR43806:SF11">
    <property type="entry name" value="CEREVISIN-RELATED"/>
    <property type="match status" value="1"/>
</dbReference>
<dbReference type="AlphaFoldDB" id="A0AAQ0BVW2"/>
<dbReference type="PROSITE" id="PS00136">
    <property type="entry name" value="SUBTILASE_ASP"/>
    <property type="match status" value="1"/>
</dbReference>
<dbReference type="InterPro" id="IPR036852">
    <property type="entry name" value="Peptidase_S8/S53_dom_sf"/>
</dbReference>
<dbReference type="Gene3D" id="3.40.50.200">
    <property type="entry name" value="Peptidase S8/S53 domain"/>
    <property type="match status" value="1"/>
</dbReference>
<evidence type="ECO:0000256" key="3">
    <source>
        <dbReference type="ARBA" id="ARBA00022801"/>
    </source>
</evidence>
<evidence type="ECO:0000259" key="9">
    <source>
        <dbReference type="Pfam" id="PF00082"/>
    </source>
</evidence>
<dbReference type="InterPro" id="IPR022398">
    <property type="entry name" value="Peptidase_S8_His-AS"/>
</dbReference>
<keyword evidence="11" id="KW-1185">Reference proteome</keyword>
<feature type="transmembrane region" description="Helical" evidence="7">
    <location>
        <begin position="436"/>
        <end position="458"/>
    </location>
</feature>
<evidence type="ECO:0000256" key="1">
    <source>
        <dbReference type="ARBA" id="ARBA00011073"/>
    </source>
</evidence>
<evidence type="ECO:0000256" key="6">
    <source>
        <dbReference type="SAM" id="MobiDB-lite"/>
    </source>
</evidence>
<feature type="compositionally biased region" description="Pro residues" evidence="6">
    <location>
        <begin position="56"/>
        <end position="76"/>
    </location>
</feature>
<feature type="domain" description="Peptidase S8/S53" evidence="9">
    <location>
        <begin position="114"/>
        <end position="387"/>
    </location>
</feature>
<dbReference type="PROSITE" id="PS00137">
    <property type="entry name" value="SUBTILASE_HIS"/>
    <property type="match status" value="1"/>
</dbReference>
<gene>
    <name evidence="10" type="ORF">I6H42_00085</name>
</gene>
<dbReference type="PRINTS" id="PR00723">
    <property type="entry name" value="SUBTILISIN"/>
</dbReference>
<evidence type="ECO:0000256" key="5">
    <source>
        <dbReference type="PROSITE-ProRule" id="PRU01240"/>
    </source>
</evidence>
<dbReference type="Pfam" id="PF00082">
    <property type="entry name" value="Peptidase_S8"/>
    <property type="match status" value="1"/>
</dbReference>
<keyword evidence="7" id="KW-0472">Membrane</keyword>
<dbReference type="PROSITE" id="PS51892">
    <property type="entry name" value="SUBTILASE"/>
    <property type="match status" value="1"/>
</dbReference>
<evidence type="ECO:0000313" key="11">
    <source>
        <dbReference type="Proteomes" id="UP000595220"/>
    </source>
</evidence>
<evidence type="ECO:0000313" key="10">
    <source>
        <dbReference type="EMBL" id="QQC43885.1"/>
    </source>
</evidence>
<keyword evidence="7" id="KW-1133">Transmembrane helix</keyword>
<keyword evidence="4 5" id="KW-0720">Serine protease</keyword>
<dbReference type="InterPro" id="IPR000209">
    <property type="entry name" value="Peptidase_S8/S53_dom"/>
</dbReference>
<dbReference type="InterPro" id="IPR015500">
    <property type="entry name" value="Peptidase_S8_subtilisin-rel"/>
</dbReference>
<dbReference type="EMBL" id="CP066065">
    <property type="protein sequence ID" value="QQC43885.1"/>
    <property type="molecule type" value="Genomic_DNA"/>
</dbReference>
<protein>
    <submittedName>
        <fullName evidence="10">S8 family serine peptidase</fullName>
    </submittedName>
</protein>
<reference evidence="10 11" key="1">
    <citation type="submission" date="2020-12" db="EMBL/GenBank/DDBJ databases">
        <title>FDA dAtabase for Regulatory Grade micrObial Sequences (FDA-ARGOS): Supporting development and validation of Infectious Disease Dx tests.</title>
        <authorList>
            <person name="Sproer C."/>
            <person name="Gronow S."/>
            <person name="Severitt S."/>
            <person name="Schroder I."/>
            <person name="Tallon L."/>
            <person name="Sadzewicz L."/>
            <person name="Zhao X."/>
            <person name="Boylan J."/>
            <person name="Ott S."/>
            <person name="Bowen H."/>
            <person name="Vavikolanu K."/>
            <person name="Mehta A."/>
            <person name="Aluvathingal J."/>
            <person name="Nadendla S."/>
            <person name="Lowell S."/>
            <person name="Myers T."/>
            <person name="Yan Y."/>
            <person name="Sichtig H."/>
        </authorList>
    </citation>
    <scope>NUCLEOTIDE SEQUENCE [LARGE SCALE GENOMIC DNA]</scope>
    <source>
        <strain evidence="10 11">FDAARGOS_985</strain>
    </source>
</reference>
<evidence type="ECO:0000256" key="4">
    <source>
        <dbReference type="ARBA" id="ARBA00022825"/>
    </source>
</evidence>
<dbReference type="GO" id="GO:0006508">
    <property type="term" value="P:proteolysis"/>
    <property type="evidence" value="ECO:0007669"/>
    <property type="project" value="UniProtKB-KW"/>
</dbReference>
<keyword evidence="7" id="KW-0812">Transmembrane</keyword>
<dbReference type="SUPFAM" id="SSF52743">
    <property type="entry name" value="Subtilisin-like"/>
    <property type="match status" value="1"/>
</dbReference>
<feature type="active site" description="Charge relay system" evidence="5">
    <location>
        <position position="161"/>
    </location>
</feature>
<feature type="active site" description="Charge relay system" evidence="5">
    <location>
        <position position="123"/>
    </location>
</feature>
<dbReference type="PANTHER" id="PTHR43806">
    <property type="entry name" value="PEPTIDASE S8"/>
    <property type="match status" value="1"/>
</dbReference>
<dbReference type="Proteomes" id="UP000595220">
    <property type="component" value="Chromosome"/>
</dbReference>
<dbReference type="GO" id="GO:0004252">
    <property type="term" value="F:serine-type endopeptidase activity"/>
    <property type="evidence" value="ECO:0007669"/>
    <property type="project" value="UniProtKB-UniRule"/>
</dbReference>
<keyword evidence="2 5" id="KW-0645">Protease</keyword>
<comment type="similarity">
    <text evidence="1 5">Belongs to the peptidase S8 family.</text>
</comment>
<evidence type="ECO:0000256" key="2">
    <source>
        <dbReference type="ARBA" id="ARBA00022670"/>
    </source>
</evidence>
<name>A0AAQ0BVW2_9ACTO</name>
<keyword evidence="3 5" id="KW-0378">Hydrolase</keyword>
<keyword evidence="8" id="KW-0732">Signal</keyword>
<evidence type="ECO:0000256" key="7">
    <source>
        <dbReference type="SAM" id="Phobius"/>
    </source>
</evidence>
<feature type="signal peptide" evidence="8">
    <location>
        <begin position="1"/>
        <end position="27"/>
    </location>
</feature>
<organism evidence="10 11">
    <name type="scientific">Schaalia meyeri</name>
    <dbReference type="NCBI Taxonomy" id="52773"/>
    <lineage>
        <taxon>Bacteria</taxon>
        <taxon>Bacillati</taxon>
        <taxon>Actinomycetota</taxon>
        <taxon>Actinomycetes</taxon>
        <taxon>Actinomycetales</taxon>
        <taxon>Actinomycetaceae</taxon>
        <taxon>Schaalia</taxon>
    </lineage>
</organism>
<dbReference type="InterPro" id="IPR050131">
    <property type="entry name" value="Peptidase_S8_subtilisin-like"/>
</dbReference>
<dbReference type="InterPro" id="IPR023827">
    <property type="entry name" value="Peptidase_S8_Asp-AS"/>
</dbReference>
<feature type="region of interest" description="Disordered" evidence="6">
    <location>
        <begin position="36"/>
        <end position="93"/>
    </location>
</feature>
<feature type="chain" id="PRO_5042896569" evidence="8">
    <location>
        <begin position="28"/>
        <end position="476"/>
    </location>
</feature>
<evidence type="ECO:0000256" key="8">
    <source>
        <dbReference type="SAM" id="SignalP"/>
    </source>
</evidence>
<feature type="active site" description="Charge relay system" evidence="5">
    <location>
        <position position="339"/>
    </location>
</feature>
<sequence length="476" mass="49088">MSRGRARSRVLSRGLVGAALTTGLALAPLFAPLSAPADRAGESSAFGPAVAHADPTPAPSVRPTPTTPPSEAPTPTPSSSADQTCPKETPTYIKTQPTILDQVGVRRAWDVTRGAGVKVAVVDSGVAAGNAHFNAGGQTVVLPGTDLSGENTDGRVDVGEHGTAIAGAIAARQLPSSTGSGLVGVAPEAQILPVRVETGLEQGNNQKKGEETYLQRLGRAIRWAADHGAQIIVVAQSTKEDDPDLKAAIQAVRGRALVVASTGNTYQDQENNVVVYPAGYEGVLAVTATNADGSASDQQVHGAHVDLAVPAGVIHTTWFDQADCMVGGHSGSTPLPSSSYATAYAGGFAALVAAQFPGEGPDMWKYRLEVTALRGTADQRTDELGWGIVAPYDALTFGDIGTRYGPPHPNAAEHPAPLRPAEASANLTNRDNNLTIRAYIVSAVAVLGSALLGGLVILSHLRGRPKNIDESEEDLS</sequence>
<accession>A0AAQ0BVW2</accession>